<feature type="repeat" description="WD" evidence="3">
    <location>
        <begin position="981"/>
        <end position="1015"/>
    </location>
</feature>
<dbReference type="Gene3D" id="2.130.10.10">
    <property type="entry name" value="YVTN repeat-like/Quinoprotein amine dehydrogenase"/>
    <property type="match status" value="6"/>
</dbReference>
<dbReference type="PROSITE" id="PS50082">
    <property type="entry name" value="WD_REPEATS_2"/>
    <property type="match status" value="13"/>
</dbReference>
<keyword evidence="4" id="KW-0812">Transmembrane</keyword>
<dbReference type="Pfam" id="PF00400">
    <property type="entry name" value="WD40"/>
    <property type="match status" value="13"/>
</dbReference>
<keyword evidence="1 3" id="KW-0853">WD repeat</keyword>
<dbReference type="PROSITE" id="PS00678">
    <property type="entry name" value="WD_REPEATS_1"/>
    <property type="match status" value="6"/>
</dbReference>
<evidence type="ECO:0000256" key="4">
    <source>
        <dbReference type="SAM" id="Phobius"/>
    </source>
</evidence>
<feature type="repeat" description="WD" evidence="3">
    <location>
        <begin position="1106"/>
        <end position="1137"/>
    </location>
</feature>
<feature type="domain" description="Novel STAND NTPase 1" evidence="5">
    <location>
        <begin position="82"/>
        <end position="469"/>
    </location>
</feature>
<feature type="repeat" description="WD" evidence="3">
    <location>
        <begin position="948"/>
        <end position="980"/>
    </location>
</feature>
<keyword evidence="4" id="KW-0472">Membrane</keyword>
<evidence type="ECO:0000259" key="5">
    <source>
        <dbReference type="Pfam" id="PF20703"/>
    </source>
</evidence>
<proteinExistence type="predicted"/>
<dbReference type="EMBL" id="BOPC01000085">
    <property type="protein sequence ID" value="GIJ29839.1"/>
    <property type="molecule type" value="Genomic_DNA"/>
</dbReference>
<dbReference type="InterPro" id="IPR049052">
    <property type="entry name" value="nSTAND1"/>
</dbReference>
<dbReference type="InterPro" id="IPR001680">
    <property type="entry name" value="WD40_rpt"/>
</dbReference>
<feature type="repeat" description="WD" evidence="3">
    <location>
        <begin position="569"/>
        <end position="610"/>
    </location>
</feature>
<feature type="transmembrane region" description="Helical" evidence="4">
    <location>
        <begin position="46"/>
        <end position="66"/>
    </location>
</feature>
<dbReference type="InterPro" id="IPR015943">
    <property type="entry name" value="WD40/YVTN_repeat-like_dom_sf"/>
</dbReference>
<dbReference type="InterPro" id="IPR036322">
    <property type="entry name" value="WD40_repeat_dom_sf"/>
</dbReference>
<feature type="repeat" description="WD" evidence="3">
    <location>
        <begin position="1065"/>
        <end position="1106"/>
    </location>
</feature>
<feature type="repeat" description="WD" evidence="3">
    <location>
        <begin position="863"/>
        <end position="903"/>
    </location>
</feature>
<dbReference type="PANTHER" id="PTHR19879:SF9">
    <property type="entry name" value="TRANSCRIPTION INITIATION FACTOR TFIID SUBUNIT 5"/>
    <property type="match status" value="1"/>
</dbReference>
<feature type="repeat" description="WD" evidence="3">
    <location>
        <begin position="662"/>
        <end position="684"/>
    </location>
</feature>
<dbReference type="RefSeq" id="WP_204037284.1">
    <property type="nucleotide sequence ID" value="NZ_BOPC01000085.1"/>
</dbReference>
<name>A0ABQ4JGS7_9ACTN</name>
<evidence type="ECO:0000256" key="3">
    <source>
        <dbReference type="PROSITE-ProRule" id="PRU00221"/>
    </source>
</evidence>
<dbReference type="SUPFAM" id="SSF50978">
    <property type="entry name" value="WD40 repeat-like"/>
    <property type="match status" value="2"/>
</dbReference>
<dbReference type="InterPro" id="IPR020472">
    <property type="entry name" value="WD40_PAC1"/>
</dbReference>
<dbReference type="PROSITE" id="PS50294">
    <property type="entry name" value="WD_REPEATS_REGION"/>
    <property type="match status" value="12"/>
</dbReference>
<organism evidence="6 7">
    <name type="scientific">Micromonospora qiuiae</name>
    <dbReference type="NCBI Taxonomy" id="502268"/>
    <lineage>
        <taxon>Bacteria</taxon>
        <taxon>Bacillati</taxon>
        <taxon>Actinomycetota</taxon>
        <taxon>Actinomycetes</taxon>
        <taxon>Micromonosporales</taxon>
        <taxon>Micromonosporaceae</taxon>
        <taxon>Micromonospora</taxon>
    </lineage>
</organism>
<sequence length="1174" mass="127201">MRPSRRPTSSLQLSLLFIAVLLEIAVNFFANDDASPLAAAIREVAGPALIVLLVVLIVGNGVMLWWEAPRSPRPVWQADRSPYPGLSAFKEQDASVFFGREEQATDLVRRLHELGLDGSDRFVCVTGASGSGKSSLVHAGVVPRLRSRRWHVLPAVAPAGEPLGGLADLAVTLGAADRAAALREVRARPDSLAQSLAAWRARTGHRHKRVLLVIDQLEELVTLSSTMEQAMFLERVAAALQADRRLWVVATLRVEFLADLLAGPQPELFASPVALGVIRPEDLVAVVEQPARLAGMRFEDGLVEQIVADTATPDALPLLAYLLQELYLAAGPGRVATHEAYQNLGGVSGALGRQADDVMADLRRDSSTDDVLATLLRLVAMEGAEPTRRRVPLRELSDDQRRIVAVFTDARLLTTDVVDGEPYVQVAHEALFRQWAPLRQQVQARAEQLRRRTELERWAADWEHAGRSADYLLTGERLALAGQWLEAMASAGQDSPTARALVNASRSRDTAFLHRVSETIGQFALGNVDRYPELAVLLTSAALRECPPTPVARRALMAALAFSHTEAVLTGHTDAVRGVAWSPDGTHLATGSRDGTARIWHTDTGTVFRVLRGHTGMVEAIDWSPDATRLATASRDGTIRVWDAATGDTVAVLSCGDIARGVAWSPDGGQLAGSSRDRTVRVWNSASWQLDIQLVGHDGDVWGVRFSPDSRRIASASHDRSVIVWNLDTGQPQQRLTGHGDFVEAVAWSPDGNQLATGSGDHTARVWDVNTGETRHVIGGQGSPIWSVAWSPDGRTVVYASGDGSVRAWDIQRLREVAELRGHTQGTWSVALSPDGRRVISGSGDHTARVWTLQPRGSEDRLLAGHNGPVTALALDRTARIVTGGADGTVRVWQPDGSATVTTWPEPVAVLACSPVADMLAVALRDGAIHLVDADGDVHLDSEAEAESLAWSPDGSRLAAGCKDNSIRIWDIHTRSSAGVLRGHADWVGTLAWSPSGRYLASGSDDRTVRVWDIEHPGNSTVHSGHQNYVDGLSWAPNERRLATCSADWTIRIWDLTGTDQPHVLTGHEKRVRTVAWSPDSQRLASGSDDRTIRTWSVDDDQAEVIGVHRDGVTSLAWLPDGRQIVTGSADGTIRVWADDADLDELTALARTRVFRGLTDDERRAHLLPVDADS</sequence>
<dbReference type="CDD" id="cd00200">
    <property type="entry name" value="WD40"/>
    <property type="match status" value="2"/>
</dbReference>
<feature type="repeat" description="WD" evidence="3">
    <location>
        <begin position="694"/>
        <end position="735"/>
    </location>
</feature>
<feature type="repeat" description="WD" evidence="3">
    <location>
        <begin position="778"/>
        <end position="819"/>
    </location>
</feature>
<accession>A0ABQ4JGS7</accession>
<dbReference type="InterPro" id="IPR019775">
    <property type="entry name" value="WD40_repeat_CS"/>
</dbReference>
<keyword evidence="7" id="KW-1185">Reference proteome</keyword>
<dbReference type="Proteomes" id="UP000653076">
    <property type="component" value="Unassembled WGS sequence"/>
</dbReference>
<dbReference type="Pfam" id="PF20703">
    <property type="entry name" value="nSTAND1"/>
    <property type="match status" value="1"/>
</dbReference>
<dbReference type="PRINTS" id="PR00320">
    <property type="entry name" value="GPROTEINBRPT"/>
</dbReference>
<evidence type="ECO:0000256" key="2">
    <source>
        <dbReference type="ARBA" id="ARBA00022737"/>
    </source>
</evidence>
<keyword evidence="4" id="KW-1133">Transmembrane helix</keyword>
<feature type="repeat" description="WD" evidence="3">
    <location>
        <begin position="820"/>
        <end position="854"/>
    </location>
</feature>
<evidence type="ECO:0000256" key="1">
    <source>
        <dbReference type="ARBA" id="ARBA00022574"/>
    </source>
</evidence>
<protein>
    <recommendedName>
        <fullName evidence="5">Novel STAND NTPase 1 domain-containing protein</fullName>
    </recommendedName>
</protein>
<feature type="repeat" description="WD" evidence="3">
    <location>
        <begin position="1023"/>
        <end position="1064"/>
    </location>
</feature>
<comment type="caution">
    <text evidence="6">The sequence shown here is derived from an EMBL/GenBank/DDBJ whole genome shotgun (WGS) entry which is preliminary data.</text>
</comment>
<evidence type="ECO:0000313" key="7">
    <source>
        <dbReference type="Proteomes" id="UP000653076"/>
    </source>
</evidence>
<dbReference type="PANTHER" id="PTHR19879">
    <property type="entry name" value="TRANSCRIPTION INITIATION FACTOR TFIID"/>
    <property type="match status" value="1"/>
</dbReference>
<feature type="repeat" description="WD" evidence="3">
    <location>
        <begin position="736"/>
        <end position="777"/>
    </location>
</feature>
<reference evidence="6 7" key="1">
    <citation type="submission" date="2021-01" db="EMBL/GenBank/DDBJ databases">
        <title>Whole genome shotgun sequence of Verrucosispora qiuiae NBRC 106684.</title>
        <authorList>
            <person name="Komaki H."/>
            <person name="Tamura T."/>
        </authorList>
    </citation>
    <scope>NUCLEOTIDE SEQUENCE [LARGE SCALE GENOMIC DNA]</scope>
    <source>
        <strain evidence="6 7">NBRC 106684</strain>
    </source>
</reference>
<gene>
    <name evidence="6" type="ORF">Vqi01_50010</name>
</gene>
<keyword evidence="2" id="KW-0677">Repeat</keyword>
<dbReference type="SMART" id="SM00320">
    <property type="entry name" value="WD40"/>
    <property type="match status" value="14"/>
</dbReference>
<dbReference type="InterPro" id="IPR027417">
    <property type="entry name" value="P-loop_NTPase"/>
</dbReference>
<feature type="repeat" description="WD" evidence="3">
    <location>
        <begin position="611"/>
        <end position="652"/>
    </location>
</feature>
<dbReference type="SUPFAM" id="SSF52540">
    <property type="entry name" value="P-loop containing nucleoside triphosphate hydrolases"/>
    <property type="match status" value="1"/>
</dbReference>
<dbReference type="Gene3D" id="3.40.50.300">
    <property type="entry name" value="P-loop containing nucleotide triphosphate hydrolases"/>
    <property type="match status" value="1"/>
</dbReference>
<evidence type="ECO:0000313" key="6">
    <source>
        <dbReference type="EMBL" id="GIJ29839.1"/>
    </source>
</evidence>